<dbReference type="Proteomes" id="UP000294737">
    <property type="component" value="Unassembled WGS sequence"/>
</dbReference>
<keyword evidence="3 4" id="KW-0732">Signal</keyword>
<sequence length="342" mass="37171">MISNKLLKSTLSSVLIGAFALGFAVPSMAATKVIKISHQFPGGDGADVDFRHRLAVKFAQDVEKRTNGELKFEIYPSASLVKPTSQFSAMQTGALDMTVLPLAYEGGKIPETNLGLMPALVTSYEQGLRWKTAPIGKALNDVIEAKGVKIITWVWQAGGVASKTKSIVQPTDAKDVKIRGGSKEMDMMLKGAGGSITNVPSSEIYNAMQTGVLDAAVTSSTSLLSFRLYEVAKQVTTARKNTFWFMFEPLLMAKSTYDSLTPAQQKIVMEVGASLEKFAMEESKKDDVRLGEVYSKNGATAVDMDDAAFAKWRELAKQTAWKTFSENVKNGQQLLEMAQAVK</sequence>
<dbReference type="RefSeq" id="WP_112991216.1">
    <property type="nucleotide sequence ID" value="NZ_PTLZ01000001.1"/>
</dbReference>
<dbReference type="OrthoDB" id="9794826at2"/>
<gene>
    <name evidence="5" type="ORF">EV677_1064</name>
</gene>
<name>A0A4R6GI43_9BURK</name>
<evidence type="ECO:0000256" key="3">
    <source>
        <dbReference type="ARBA" id="ARBA00022729"/>
    </source>
</evidence>
<evidence type="ECO:0000256" key="4">
    <source>
        <dbReference type="SAM" id="SignalP"/>
    </source>
</evidence>
<evidence type="ECO:0000256" key="1">
    <source>
        <dbReference type="ARBA" id="ARBA00009023"/>
    </source>
</evidence>
<feature type="chain" id="PRO_5020512142" evidence="4">
    <location>
        <begin position="30"/>
        <end position="342"/>
    </location>
</feature>
<dbReference type="PANTHER" id="PTHR33376">
    <property type="match status" value="1"/>
</dbReference>
<evidence type="ECO:0000313" key="6">
    <source>
        <dbReference type="Proteomes" id="UP000294737"/>
    </source>
</evidence>
<keyword evidence="6" id="KW-1185">Reference proteome</keyword>
<proteinExistence type="inferred from homology"/>
<dbReference type="GO" id="GO:0055085">
    <property type="term" value="P:transmembrane transport"/>
    <property type="evidence" value="ECO:0007669"/>
    <property type="project" value="InterPro"/>
</dbReference>
<protein>
    <submittedName>
        <fullName evidence="5">TRAP-type C4-dicarboxylate transport system substrate-binding protein</fullName>
    </submittedName>
</protein>
<dbReference type="PANTHER" id="PTHR33376:SF7">
    <property type="entry name" value="C4-DICARBOXYLATE-BINDING PROTEIN DCTB"/>
    <property type="match status" value="1"/>
</dbReference>
<feature type="signal peptide" evidence="4">
    <location>
        <begin position="1"/>
        <end position="29"/>
    </location>
</feature>
<accession>A0A4R6GI43</accession>
<dbReference type="GO" id="GO:0015740">
    <property type="term" value="P:C4-dicarboxylate transport"/>
    <property type="evidence" value="ECO:0007669"/>
    <property type="project" value="TreeGrafter"/>
</dbReference>
<keyword evidence="2" id="KW-0813">Transport</keyword>
<dbReference type="AlphaFoldDB" id="A0A4R6GI43"/>
<dbReference type="InterPro" id="IPR038404">
    <property type="entry name" value="TRAP_DctP_sf"/>
</dbReference>
<comment type="caution">
    <text evidence="5">The sequence shown here is derived from an EMBL/GenBank/DDBJ whole genome shotgun (WGS) entry which is preliminary data.</text>
</comment>
<evidence type="ECO:0000313" key="5">
    <source>
        <dbReference type="EMBL" id="TDN94517.1"/>
    </source>
</evidence>
<dbReference type="Pfam" id="PF03480">
    <property type="entry name" value="DctP"/>
    <property type="match status" value="1"/>
</dbReference>
<dbReference type="NCBIfam" id="NF037995">
    <property type="entry name" value="TRAP_S1"/>
    <property type="match status" value="1"/>
</dbReference>
<reference evidence="5 6" key="1">
    <citation type="submission" date="2019-03" db="EMBL/GenBank/DDBJ databases">
        <title>Genomic Encyclopedia of Type Strains, Phase IV (KMG-IV): sequencing the most valuable type-strain genomes for metagenomic binning, comparative biology and taxonomic classification.</title>
        <authorList>
            <person name="Goeker M."/>
        </authorList>
    </citation>
    <scope>NUCLEOTIDE SEQUENCE [LARGE SCALE GENOMIC DNA]</scope>
    <source>
        <strain evidence="5 6">DSM 18555</strain>
    </source>
</reference>
<comment type="similarity">
    <text evidence="1">Belongs to the bacterial solute-binding protein 7 family.</text>
</comment>
<dbReference type="InterPro" id="IPR018389">
    <property type="entry name" value="DctP_fam"/>
</dbReference>
<dbReference type="Gene3D" id="3.40.190.170">
    <property type="entry name" value="Bacterial extracellular solute-binding protein, family 7"/>
    <property type="match status" value="1"/>
</dbReference>
<dbReference type="EMBL" id="SNWF01000004">
    <property type="protein sequence ID" value="TDN94517.1"/>
    <property type="molecule type" value="Genomic_DNA"/>
</dbReference>
<organism evidence="5 6">
    <name type="scientific">Herminiimonas fonticola</name>
    <dbReference type="NCBI Taxonomy" id="303380"/>
    <lineage>
        <taxon>Bacteria</taxon>
        <taxon>Pseudomonadati</taxon>
        <taxon>Pseudomonadota</taxon>
        <taxon>Betaproteobacteria</taxon>
        <taxon>Burkholderiales</taxon>
        <taxon>Oxalobacteraceae</taxon>
        <taxon>Herminiimonas</taxon>
    </lineage>
</organism>
<evidence type="ECO:0000256" key="2">
    <source>
        <dbReference type="ARBA" id="ARBA00022448"/>
    </source>
</evidence>